<dbReference type="PANTHER" id="PTHR23013:SF19">
    <property type="entry name" value="7TM GPCR SERPENTINE RECEPTOR CLASS X (SRX) DOMAIN-CONTAINING PROTEIN"/>
    <property type="match status" value="1"/>
</dbReference>
<dbReference type="SMR" id="Q7JLI4"/>
<dbReference type="InterPro" id="IPR019430">
    <property type="entry name" value="7TM_GPCR_serpentine_rcpt_Srx"/>
</dbReference>
<dbReference type="GeneID" id="3565043"/>
<dbReference type="EMBL" id="BX284605">
    <property type="protein sequence ID" value="CAF31476.1"/>
    <property type="molecule type" value="Genomic_DNA"/>
</dbReference>
<feature type="transmembrane region" description="Helical" evidence="1">
    <location>
        <begin position="197"/>
        <end position="216"/>
    </location>
</feature>
<keyword evidence="1" id="KW-1133">Transmembrane helix</keyword>
<keyword evidence="1" id="KW-0812">Transmembrane</keyword>
<proteinExistence type="predicted"/>
<keyword evidence="3" id="KW-0675">Receptor</keyword>
<feature type="domain" description="7TM GPCR serpentine receptor class x (Srx)" evidence="2">
    <location>
        <begin position="27"/>
        <end position="292"/>
    </location>
</feature>
<dbReference type="UCSC" id="F43A11.6">
    <property type="organism name" value="c. elegans"/>
</dbReference>
<evidence type="ECO:0000256" key="1">
    <source>
        <dbReference type="SAM" id="Phobius"/>
    </source>
</evidence>
<feature type="transmembrane region" description="Helical" evidence="1">
    <location>
        <begin position="267"/>
        <end position="291"/>
    </location>
</feature>
<dbReference type="HOGENOM" id="CLU_072408_0_0_1"/>
<reference evidence="3 4" key="1">
    <citation type="journal article" date="1998" name="Science">
        <title>Genome sequence of the nematode C. elegans: a platform for investigating biology.</title>
        <authorList>
            <consortium name="The C. elegans sequencing consortium"/>
            <person name="Sulson J.E."/>
            <person name="Waterston R."/>
        </authorList>
    </citation>
    <scope>NUCLEOTIDE SEQUENCE [LARGE SCALE GENOMIC DNA]</scope>
    <source>
        <strain evidence="3 4">Bristol N2</strain>
    </source>
</reference>
<keyword evidence="1" id="KW-0472">Membrane</keyword>
<dbReference type="InParanoid" id="Q7JLI4"/>
<dbReference type="RefSeq" id="NP_001023916.1">
    <property type="nucleotide sequence ID" value="NM_001028745.1"/>
</dbReference>
<sequence>MEGSMSSSSVTYNYKDPLNLLASIIMIVNGIFGSVCNLSIVYIFMYVPKEKTSFNLICVFRSLGNTIILLWGFIATFVPITLTGQSQFWKPYETVVIISCNNIYMVIQYSGVFIAVNRFCALFLPIVYKKLFHIKTTFILTMIIIALKLIDNLNYLITFLPIECFTFYSSNNLAWVPNIQSHCHIDDNVPNPFNSTAFVLIVIIFINVANFIRIRMFYKSTETEVAEKKRKMKKNTVLFGQTLFQDCIMLFDMLFTFKLAGISKERYWTFFSGTLVWELVHSLDGFVMVMFNERLSFLKNKMFHPSNDVSHTQVIKVVSARY</sequence>
<dbReference type="WormBase" id="F43A11.6">
    <property type="protein sequence ID" value="CE36384"/>
    <property type="gene ID" value="WBGene00005973"/>
    <property type="gene designation" value="srx-82"/>
</dbReference>
<dbReference type="AGR" id="WB:WBGene00005973"/>
<organism evidence="3 4">
    <name type="scientific">Caenorhabditis elegans</name>
    <dbReference type="NCBI Taxonomy" id="6239"/>
    <lineage>
        <taxon>Eukaryota</taxon>
        <taxon>Metazoa</taxon>
        <taxon>Ecdysozoa</taxon>
        <taxon>Nematoda</taxon>
        <taxon>Chromadorea</taxon>
        <taxon>Rhabditida</taxon>
        <taxon>Rhabditina</taxon>
        <taxon>Rhabditomorpha</taxon>
        <taxon>Rhabditoidea</taxon>
        <taxon>Rhabditidae</taxon>
        <taxon>Peloderinae</taxon>
        <taxon>Caenorhabditis</taxon>
    </lineage>
</organism>
<dbReference type="eggNOG" id="ENOG502TFQV">
    <property type="taxonomic scope" value="Eukaryota"/>
</dbReference>
<evidence type="ECO:0000313" key="4">
    <source>
        <dbReference type="Proteomes" id="UP000001940"/>
    </source>
</evidence>
<accession>Q7JLI4</accession>
<feature type="transmembrane region" description="Helical" evidence="1">
    <location>
        <begin position="102"/>
        <end position="124"/>
    </location>
</feature>
<dbReference type="OMA" id="SCNNIYM"/>
<dbReference type="FunCoup" id="Q7JLI4">
    <property type="interactions" value="11"/>
</dbReference>
<dbReference type="Gene3D" id="1.20.1070.10">
    <property type="entry name" value="Rhodopsin 7-helix transmembrane proteins"/>
    <property type="match status" value="1"/>
</dbReference>
<dbReference type="Proteomes" id="UP000001940">
    <property type="component" value="Chromosome V"/>
</dbReference>
<dbReference type="SUPFAM" id="SSF81321">
    <property type="entry name" value="Family A G protein-coupled receptor-like"/>
    <property type="match status" value="1"/>
</dbReference>
<protein>
    <submittedName>
        <fullName evidence="3">7TM GPCR serpentine receptor class x (Srx) domain-containing protein</fullName>
    </submittedName>
</protein>
<dbReference type="PaxDb" id="6239-F43A11.6"/>
<evidence type="ECO:0000313" key="3">
    <source>
        <dbReference type="EMBL" id="CAF31476.1"/>
    </source>
</evidence>
<keyword evidence="4" id="KW-1185">Reference proteome</keyword>
<dbReference type="Pfam" id="PF10328">
    <property type="entry name" value="7TM_GPCR_Srx"/>
    <property type="match status" value="1"/>
</dbReference>
<name>Q7JLI4_CAEEL</name>
<feature type="transmembrane region" description="Helical" evidence="1">
    <location>
        <begin position="131"/>
        <end position="150"/>
    </location>
</feature>
<evidence type="ECO:0000313" key="5">
    <source>
        <dbReference type="WormBase" id="F43A11.6"/>
    </source>
</evidence>
<dbReference type="PANTHER" id="PTHR23013">
    <property type="entry name" value="SERPENTINE RECEPTOR"/>
    <property type="match status" value="1"/>
</dbReference>
<dbReference type="OrthoDB" id="5844362at2759"/>
<dbReference type="PhylomeDB" id="Q7JLI4"/>
<evidence type="ECO:0000259" key="2">
    <source>
        <dbReference type="Pfam" id="PF10328"/>
    </source>
</evidence>
<dbReference type="AlphaFoldDB" id="Q7JLI4"/>
<gene>
    <name evidence="3 5" type="primary">srx-82</name>
    <name evidence="3" type="ORF">CELE_F43A11.6</name>
    <name evidence="5" type="ORF">F43A11.6</name>
</gene>
<feature type="transmembrane region" description="Helical" evidence="1">
    <location>
        <begin position="59"/>
        <end position="82"/>
    </location>
</feature>
<dbReference type="CTD" id="3565043"/>
<dbReference type="KEGG" id="cel:CELE_F43A11.6"/>
<feature type="transmembrane region" description="Helical" evidence="1">
    <location>
        <begin position="20"/>
        <end position="47"/>
    </location>
</feature>
<feature type="transmembrane region" description="Helical" evidence="1">
    <location>
        <begin position="237"/>
        <end position="255"/>
    </location>
</feature>